<organism evidence="5 6">
    <name type="scientific">Neolewinella xylanilytica</name>
    <dbReference type="NCBI Taxonomy" id="1514080"/>
    <lineage>
        <taxon>Bacteria</taxon>
        <taxon>Pseudomonadati</taxon>
        <taxon>Bacteroidota</taxon>
        <taxon>Saprospiria</taxon>
        <taxon>Saprospirales</taxon>
        <taxon>Lewinellaceae</taxon>
        <taxon>Neolewinella</taxon>
    </lineage>
</organism>
<protein>
    <submittedName>
        <fullName evidence="5">Calcineurin-like phosphoesterase family protein</fullName>
    </submittedName>
</protein>
<dbReference type="EMBL" id="PTJC01000006">
    <property type="protein sequence ID" value="PPK85066.1"/>
    <property type="molecule type" value="Genomic_DNA"/>
</dbReference>
<sequence length="459" mass="52026">MYLRTLYFVFLASFRLCGQVGTADYYPPTPVPDRIMLNLTAAPATSMAVNWRTSLPAQQTYVQVTEANPGPDLEATARVIVGSSETFMSDVNGARYHSATMDGLAPGTQYAYRVGDSLEWSEWNHFTTAEAGEAPLSFLYFGDAQNDIKSLWSRAIRGAYAKMPDADFQLHAGDLINRSTRDHEWGEWFYAGGWIYGTMPSVATPGNHEYGRNLLGDQELSPHWRPTFNLPENGPEEFPETAYYVDYQGTRVISLDSPAFLRDSTEARIQIAWLRKLLSDNPHTWTVVTMHHPVYSSKLGRDNTELRENLQPIFEEFGVDLVLQGHDHTYGRGTNLPIGSGKQPTVDGPIYVVSVSGPKMYDLSMEPWMQRGASNTQLYQLIEIDGDVLQFTAYTVTGEKYDAFELRKQAGNQPNVFIDRAPVDVPERLALPPRYEQEYTDEEREAYRNRFEEYEARKN</sequence>
<reference evidence="5 6" key="1">
    <citation type="submission" date="2018-02" db="EMBL/GenBank/DDBJ databases">
        <title>Genomic Encyclopedia of Archaeal and Bacterial Type Strains, Phase II (KMG-II): from individual species to whole genera.</title>
        <authorList>
            <person name="Goeker M."/>
        </authorList>
    </citation>
    <scope>NUCLEOTIDE SEQUENCE [LARGE SCALE GENOMIC DNA]</scope>
    <source>
        <strain evidence="5 6">DSM 29526</strain>
    </source>
</reference>
<dbReference type="Gene3D" id="2.60.40.380">
    <property type="entry name" value="Purple acid phosphatase-like, N-terminal"/>
    <property type="match status" value="1"/>
</dbReference>
<keyword evidence="1 2" id="KW-0732">Signal</keyword>
<proteinExistence type="predicted"/>
<evidence type="ECO:0000256" key="1">
    <source>
        <dbReference type="ARBA" id="ARBA00022729"/>
    </source>
</evidence>
<dbReference type="InterPro" id="IPR004843">
    <property type="entry name" value="Calcineurin-like_PHP"/>
</dbReference>
<feature type="domain" description="Purple acid phosphatase N-terminal" evidence="4">
    <location>
        <begin position="32"/>
        <end position="128"/>
    </location>
</feature>
<comment type="caution">
    <text evidence="5">The sequence shown here is derived from an EMBL/GenBank/DDBJ whole genome shotgun (WGS) entry which is preliminary data.</text>
</comment>
<evidence type="ECO:0000313" key="6">
    <source>
        <dbReference type="Proteomes" id="UP000237662"/>
    </source>
</evidence>
<accession>A0A2S6I1L0</accession>
<dbReference type="AlphaFoldDB" id="A0A2S6I1L0"/>
<evidence type="ECO:0000256" key="2">
    <source>
        <dbReference type="SAM" id="SignalP"/>
    </source>
</evidence>
<name>A0A2S6I1L0_9BACT</name>
<keyword evidence="6" id="KW-1185">Reference proteome</keyword>
<feature type="signal peptide" evidence="2">
    <location>
        <begin position="1"/>
        <end position="18"/>
    </location>
</feature>
<dbReference type="InterPro" id="IPR029052">
    <property type="entry name" value="Metallo-depent_PP-like"/>
</dbReference>
<dbReference type="GO" id="GO:0046872">
    <property type="term" value="F:metal ion binding"/>
    <property type="evidence" value="ECO:0007669"/>
    <property type="project" value="InterPro"/>
</dbReference>
<dbReference type="Pfam" id="PF16656">
    <property type="entry name" value="Pur_ac_phosph_N"/>
    <property type="match status" value="1"/>
</dbReference>
<dbReference type="SUPFAM" id="SSF49363">
    <property type="entry name" value="Purple acid phosphatase, N-terminal domain"/>
    <property type="match status" value="1"/>
</dbReference>
<evidence type="ECO:0000259" key="4">
    <source>
        <dbReference type="Pfam" id="PF16656"/>
    </source>
</evidence>
<dbReference type="OrthoDB" id="9809781at2"/>
<dbReference type="PANTHER" id="PTHR45867">
    <property type="entry name" value="PURPLE ACID PHOSPHATASE"/>
    <property type="match status" value="1"/>
</dbReference>
<gene>
    <name evidence="5" type="ORF">CLV84_1956</name>
</gene>
<feature type="chain" id="PRO_5015467295" evidence="2">
    <location>
        <begin position="19"/>
        <end position="459"/>
    </location>
</feature>
<evidence type="ECO:0000259" key="3">
    <source>
        <dbReference type="Pfam" id="PF00149"/>
    </source>
</evidence>
<dbReference type="Proteomes" id="UP000237662">
    <property type="component" value="Unassembled WGS sequence"/>
</dbReference>
<dbReference type="PANTHER" id="PTHR45867:SF3">
    <property type="entry name" value="ACID PHOSPHATASE TYPE 7"/>
    <property type="match status" value="1"/>
</dbReference>
<dbReference type="SUPFAM" id="SSF56300">
    <property type="entry name" value="Metallo-dependent phosphatases"/>
    <property type="match status" value="1"/>
</dbReference>
<evidence type="ECO:0000313" key="5">
    <source>
        <dbReference type="EMBL" id="PPK85066.1"/>
    </source>
</evidence>
<dbReference type="Gene3D" id="3.60.21.10">
    <property type="match status" value="1"/>
</dbReference>
<dbReference type="InterPro" id="IPR015914">
    <property type="entry name" value="PAPs_N"/>
</dbReference>
<dbReference type="InterPro" id="IPR008963">
    <property type="entry name" value="Purple_acid_Pase-like_N"/>
</dbReference>
<dbReference type="Pfam" id="PF00149">
    <property type="entry name" value="Metallophos"/>
    <property type="match status" value="1"/>
</dbReference>
<feature type="domain" description="Calcineurin-like phosphoesterase" evidence="3">
    <location>
        <begin position="148"/>
        <end position="330"/>
    </location>
</feature>
<dbReference type="GO" id="GO:0003993">
    <property type="term" value="F:acid phosphatase activity"/>
    <property type="evidence" value="ECO:0007669"/>
    <property type="project" value="InterPro"/>
</dbReference>
<dbReference type="RefSeq" id="WP_104419585.1">
    <property type="nucleotide sequence ID" value="NZ_PTJC01000006.1"/>
</dbReference>